<dbReference type="PROSITE" id="PS00108">
    <property type="entry name" value="PROTEIN_KINASE_ST"/>
    <property type="match status" value="1"/>
</dbReference>
<dbReference type="PROSITE" id="PS00107">
    <property type="entry name" value="PROTEIN_KINASE_ATP"/>
    <property type="match status" value="1"/>
</dbReference>
<dbReference type="InterPro" id="IPR000719">
    <property type="entry name" value="Prot_kinase_dom"/>
</dbReference>
<feature type="domain" description="Protein kinase" evidence="5">
    <location>
        <begin position="191"/>
        <end position="497"/>
    </location>
</feature>
<feature type="binding site" evidence="3">
    <location>
        <position position="221"/>
    </location>
    <ligand>
        <name>ATP</name>
        <dbReference type="ChEBI" id="CHEBI:30616"/>
    </ligand>
</feature>
<evidence type="ECO:0000256" key="3">
    <source>
        <dbReference type="PROSITE-ProRule" id="PRU10141"/>
    </source>
</evidence>
<dbReference type="PANTHER" id="PTHR24348:SF68">
    <property type="entry name" value="SERINE_THREONINE-PROTEIN KINASE ATG1C"/>
    <property type="match status" value="1"/>
</dbReference>
<dbReference type="EMBL" id="OZ004260">
    <property type="protein sequence ID" value="CAK7921281.1"/>
    <property type="molecule type" value="Genomic_DNA"/>
</dbReference>
<dbReference type="InterPro" id="IPR045269">
    <property type="entry name" value="Atg1-like"/>
</dbReference>
<evidence type="ECO:0000313" key="6">
    <source>
        <dbReference type="EMBL" id="CAK7921281.1"/>
    </source>
</evidence>
<dbReference type="Proteomes" id="UP001497600">
    <property type="component" value="Chromosome H"/>
</dbReference>
<feature type="compositionally biased region" description="Polar residues" evidence="4">
    <location>
        <begin position="516"/>
        <end position="548"/>
    </location>
</feature>
<protein>
    <submittedName>
        <fullName evidence="6">Serine/threonine-protein kinase Ptk2p/STK2</fullName>
    </submittedName>
</protein>
<evidence type="ECO:0000256" key="2">
    <source>
        <dbReference type="ARBA" id="ARBA00022840"/>
    </source>
</evidence>
<keyword evidence="6" id="KW-0808">Transferase</keyword>
<evidence type="ECO:0000256" key="1">
    <source>
        <dbReference type="ARBA" id="ARBA00022741"/>
    </source>
</evidence>
<feature type="region of interest" description="Disordered" evidence="4">
    <location>
        <begin position="515"/>
        <end position="590"/>
    </location>
</feature>
<keyword evidence="1 3" id="KW-0547">Nucleotide-binding</keyword>
<keyword evidence="2 3" id="KW-0067">ATP-binding</keyword>
<keyword evidence="7" id="KW-1185">Reference proteome</keyword>
<feature type="region of interest" description="Disordered" evidence="4">
    <location>
        <begin position="1"/>
        <end position="82"/>
    </location>
</feature>
<dbReference type="Gene3D" id="1.10.510.10">
    <property type="entry name" value="Transferase(Phosphotransferase) domain 1"/>
    <property type="match status" value="1"/>
</dbReference>
<gene>
    <name evidence="6" type="primary">PTK2</name>
    <name evidence="6" type="ORF">CAAN4_H12332</name>
</gene>
<dbReference type="InterPro" id="IPR011009">
    <property type="entry name" value="Kinase-like_dom_sf"/>
</dbReference>
<evidence type="ECO:0000313" key="7">
    <source>
        <dbReference type="Proteomes" id="UP001497600"/>
    </source>
</evidence>
<dbReference type="SMART" id="SM00220">
    <property type="entry name" value="S_TKc"/>
    <property type="match status" value="1"/>
</dbReference>
<dbReference type="InterPro" id="IPR008271">
    <property type="entry name" value="Ser/Thr_kinase_AS"/>
</dbReference>
<dbReference type="Pfam" id="PF00069">
    <property type="entry name" value="Pkinase"/>
    <property type="match status" value="1"/>
</dbReference>
<sequence>MTNKTEKEHHHGIRNIFRKEESPGASSSESSHTGISKFFHHNNSSKSDTGSGKLSRSSSILSLKKSQPVHNSGARTPEPKKLTKAETIAHLQHISHKNSIRAAAANNNNLSGVRVPSHQAPPAHHQEKIKYNPFGLNKSPSTETPRHTSFYLAGTNDGQRILANPMADPNDYLPDDLRQGHVNLLDDFEFDLSNSKLGFGGSAEVMMVNVSHHKKQIYALKKFSLLSKETDEDFYKRATKEFIISKRLSKCRHIVDTLSIVRIQSQTNLTRGWGFILEFCSGGDLFNIIVKPGWKRTSLNEKFCIFKQISYGLKYMHDSGIVHRDLKPENILLDANGVAKICDFGISDYGNEIEGDLTSPVKKSHAYVGSPPYSPPEVMKLKDLSHSELKKWEYDPYKMDHWSLGMLLFCIVYSSVPFTTASPSDHGFRDYKFNHERFCSSHPTFKGNTDSGKGPGSEFKWASQFQSTGASRVAWKLCDPSVTNRYTLDNLFEDSWFNSLEMCVYEHPDQDVNPFVLSSQSNGTGSGYSSASNSQAPSRRNTVTSPSDSDGLHTPIRSMLDLPKAGDIHQHDDQHGNLNDNASIHSSSSLSHIPLSLKRTEKNRSFDSKKSVDALLPKVKSMLDFNSGDEDTDRKLSSSSGNLPCVAEDAVVTNEEIADDGKITAESSRDESIPECEVEECAHVDEDTSTINPTINTIPLELQPKKLKSSTDLTFDSSGCCELGYKIKKHHHLDTVPTVAGSLSRHR</sequence>
<dbReference type="PROSITE" id="PS50011">
    <property type="entry name" value="PROTEIN_KINASE_DOM"/>
    <property type="match status" value="1"/>
</dbReference>
<accession>A0ABP0EKI2</accession>
<dbReference type="InterPro" id="IPR017441">
    <property type="entry name" value="Protein_kinase_ATP_BS"/>
</dbReference>
<dbReference type="GO" id="GO:0016301">
    <property type="term" value="F:kinase activity"/>
    <property type="evidence" value="ECO:0007669"/>
    <property type="project" value="UniProtKB-KW"/>
</dbReference>
<organism evidence="6 7">
    <name type="scientific">[Candida] anglica</name>
    <dbReference type="NCBI Taxonomy" id="148631"/>
    <lineage>
        <taxon>Eukaryota</taxon>
        <taxon>Fungi</taxon>
        <taxon>Dikarya</taxon>
        <taxon>Ascomycota</taxon>
        <taxon>Saccharomycotina</taxon>
        <taxon>Pichiomycetes</taxon>
        <taxon>Debaryomycetaceae</taxon>
        <taxon>Kurtzmaniella</taxon>
    </lineage>
</organism>
<feature type="compositionally biased region" description="Low complexity" evidence="4">
    <location>
        <begin position="51"/>
        <end position="66"/>
    </location>
</feature>
<dbReference type="PANTHER" id="PTHR24348">
    <property type="entry name" value="SERINE/THREONINE-PROTEIN KINASE UNC-51-RELATED"/>
    <property type="match status" value="1"/>
</dbReference>
<proteinExistence type="predicted"/>
<evidence type="ECO:0000256" key="4">
    <source>
        <dbReference type="SAM" id="MobiDB-lite"/>
    </source>
</evidence>
<feature type="compositionally biased region" description="Basic and acidic residues" evidence="4">
    <location>
        <begin position="564"/>
        <end position="575"/>
    </location>
</feature>
<evidence type="ECO:0000259" key="5">
    <source>
        <dbReference type="PROSITE" id="PS50011"/>
    </source>
</evidence>
<name>A0ABP0EKI2_9ASCO</name>
<reference evidence="6 7" key="1">
    <citation type="submission" date="2024-01" db="EMBL/GenBank/DDBJ databases">
        <authorList>
            <consortium name="Genoscope - CEA"/>
            <person name="William W."/>
        </authorList>
    </citation>
    <scope>NUCLEOTIDE SEQUENCE [LARGE SCALE GENOMIC DNA]</scope>
    <source>
        <strain evidence="6 7">29B2s-10</strain>
    </source>
</reference>
<dbReference type="SUPFAM" id="SSF56112">
    <property type="entry name" value="Protein kinase-like (PK-like)"/>
    <property type="match status" value="1"/>
</dbReference>
<keyword evidence="6" id="KW-0418">Kinase</keyword>
<feature type="compositionally biased region" description="Polar residues" evidence="4">
    <location>
        <begin position="41"/>
        <end position="50"/>
    </location>
</feature>